<feature type="domain" description="DUF2126" evidence="1">
    <location>
        <begin position="232"/>
        <end position="727"/>
    </location>
</feature>
<dbReference type="Proteomes" id="UP000889800">
    <property type="component" value="Chromosome"/>
</dbReference>
<proteinExistence type="predicted"/>
<accession>Q31N62</accession>
<dbReference type="STRING" id="1140.Synpcc7942_1477"/>
<dbReference type="Pfam" id="PF09899">
    <property type="entry name" value="DUF2126"/>
    <property type="match status" value="2"/>
</dbReference>
<gene>
    <name evidence="2" type="ordered locus">Synpcc7942_1477</name>
</gene>
<dbReference type="KEGG" id="syf:Synpcc7942_1477"/>
<dbReference type="HOGENOM" id="CLU_008973_4_1_3"/>
<dbReference type="eggNOG" id="COG4196">
    <property type="taxonomic scope" value="Bacteria"/>
</dbReference>
<organism evidence="2 3">
    <name type="scientific">Synechococcus elongatus (strain ATCC 33912 / PCC 7942 / FACHB-805)</name>
    <name type="common">Anacystis nidulans R2</name>
    <dbReference type="NCBI Taxonomy" id="1140"/>
    <lineage>
        <taxon>Bacteria</taxon>
        <taxon>Bacillati</taxon>
        <taxon>Cyanobacteriota</taxon>
        <taxon>Cyanophyceae</taxon>
        <taxon>Synechococcales</taxon>
        <taxon>Synechococcaceae</taxon>
        <taxon>Synechococcus</taxon>
    </lineage>
</organism>
<dbReference type="GeneID" id="72430490"/>
<evidence type="ECO:0000313" key="3">
    <source>
        <dbReference type="Proteomes" id="UP000889800"/>
    </source>
</evidence>
<dbReference type="EMBL" id="CP000100">
    <property type="protein sequence ID" value="ABB57507.1"/>
    <property type="molecule type" value="Genomic_DNA"/>
</dbReference>
<dbReference type="PaxDb" id="1140-Synpcc7942_1477"/>
<protein>
    <recommendedName>
        <fullName evidence="1">DUF2126 domain-containing protein</fullName>
    </recommendedName>
</protein>
<sequence>MGSAAKHWTAIAALGDRVEAALQASGVELWMGGEPTFVAANQLEDLQWRTAALGAEKYQLGLSLLDRLVTAFQLPQPLLLEGTGKWYPGELAPRWALGAYWRRDGQPLWRGEPLTVSTATTAAIATDAAQQFVQTLQQVLQLPVVEPWIVPAESAVVLPLLPIRRADQPAWATCAWIAPESANLVPLEGETPLGLRLPLQQLGDIDLPYEPDDSTDLDSWQPGPAILAPPNSLKLALVVRQVEQQLRVFLPPLISVPAYLQLVQAIAKTSDILQQPIRLEGYPPSRHPELLGLQVTPDPGVLEVNIHPVGDWRSLVAQTQCLYQEAQSLGLTAQRFQFNGLLTDTGGGAHITLGGRSPQTSPLLRRPDLLQSLISYWQHHPSLSYGFAGWFIGPTCQAPRVDEGRPEILYELELAFEQLRADLNPAAIDALLGHLLADVSGNTHRAEFCLDKLWPSRIPTQQWGVLELRAFAMPPDAAERLLQLLLVRALVAWFWRSPFQAPLRRWGTELHDRFLSPAAIQADFQSVLADLNRAGFVFNPAWFASHFADRFPTLGCCSIASDWSLELRHSLEPWPVLAEDVNQGGTSRGVDASLERLQIRVQGPADRLRSLRIICNGWQIAWQPAGLDQAIAIVRFQARQRPGTLPLATIAPQIPLEIQLFEGQQGLGGCCYWPEAPDGGFYEQLPTSTAEAAQRCRDRFQPMAAIAWQRWPILPSSKEFPETADLRRSRG</sequence>
<dbReference type="InterPro" id="IPR018667">
    <property type="entry name" value="DUF2126"/>
</dbReference>
<reference evidence="3" key="1">
    <citation type="submission" date="2005-08" db="EMBL/GenBank/DDBJ databases">
        <title>Complete sequence of chromosome 1 of Synechococcus elongatus PCC 7942.</title>
        <authorList>
            <consortium name="US DOE Joint Genome Institute"/>
            <person name="Copeland A."/>
            <person name="Lucas S."/>
            <person name="Lapidus A."/>
            <person name="Barry K."/>
            <person name="Detter J.C."/>
            <person name="Glavina T."/>
            <person name="Hammon N."/>
            <person name="Israni S."/>
            <person name="Pitluck S."/>
            <person name="Schmutz J."/>
            <person name="Larimer F."/>
            <person name="Land M."/>
            <person name="Kyrpides N."/>
            <person name="Lykidis A."/>
            <person name="Richardson P."/>
        </authorList>
    </citation>
    <scope>NUCLEOTIDE SEQUENCE [LARGE SCALE GENOMIC DNA]</scope>
    <source>
        <strain evidence="3">ATCC 33912 / PCC 7942 / FACHB-805</strain>
    </source>
</reference>
<evidence type="ECO:0000259" key="1">
    <source>
        <dbReference type="Pfam" id="PF09899"/>
    </source>
</evidence>
<dbReference type="BioCyc" id="SYNEL:SYNPCC7942_1477-MONOMER"/>
<evidence type="ECO:0000313" key="2">
    <source>
        <dbReference type="EMBL" id="ABB57507.1"/>
    </source>
</evidence>
<name>Q31N62_SYNE7</name>
<dbReference type="RefSeq" id="WP_011378048.1">
    <property type="nucleotide sequence ID" value="NC_007604.1"/>
</dbReference>
<keyword evidence="3" id="KW-1185">Reference proteome</keyword>
<feature type="domain" description="DUF2126" evidence="1">
    <location>
        <begin position="6"/>
        <end position="143"/>
    </location>
</feature>
<dbReference type="AlphaFoldDB" id="Q31N62"/>
<dbReference type="OrthoDB" id="9787782at2"/>